<keyword evidence="10 19" id="KW-0547">Nucleotide-binding</keyword>
<keyword evidence="5" id="KW-0433">Leucine-rich repeat</keyword>
<evidence type="ECO:0000256" key="13">
    <source>
        <dbReference type="ARBA" id="ARBA00022989"/>
    </source>
</evidence>
<dbReference type="Pfam" id="PF11721">
    <property type="entry name" value="Malectin"/>
    <property type="match status" value="1"/>
</dbReference>
<evidence type="ECO:0000256" key="7">
    <source>
        <dbReference type="ARBA" id="ARBA00022692"/>
    </source>
</evidence>
<keyword evidence="16" id="KW-0325">Glycoprotein</keyword>
<dbReference type="SUPFAM" id="SSF56112">
    <property type="entry name" value="Protein kinase-like (PK-like)"/>
    <property type="match status" value="1"/>
</dbReference>
<evidence type="ECO:0000256" key="5">
    <source>
        <dbReference type="ARBA" id="ARBA00022614"/>
    </source>
</evidence>
<dbReference type="Gene3D" id="3.30.200.20">
    <property type="entry name" value="Phosphorylase Kinase, domain 1"/>
    <property type="match status" value="1"/>
</dbReference>
<gene>
    <name evidence="23" type="ORF">RIF29_17937</name>
</gene>
<keyword evidence="4" id="KW-0597">Phosphoprotein</keyword>
<dbReference type="FunFam" id="3.80.10.10:FF:000452">
    <property type="entry name" value="Probable LRR receptor-like serine/threonine-protein kinase RFK1"/>
    <property type="match status" value="1"/>
</dbReference>
<evidence type="ECO:0000256" key="17">
    <source>
        <dbReference type="ARBA" id="ARBA00047899"/>
    </source>
</evidence>
<feature type="signal peptide" evidence="21">
    <location>
        <begin position="1"/>
        <end position="30"/>
    </location>
</feature>
<evidence type="ECO:0000256" key="19">
    <source>
        <dbReference type="PROSITE-ProRule" id="PRU10141"/>
    </source>
</evidence>
<dbReference type="FunFam" id="2.60.120.430:FF:000004">
    <property type="entry name" value="Putative leucine-rich repeat receptor-like serine/threonine-protein kinase"/>
    <property type="match status" value="1"/>
</dbReference>
<dbReference type="GO" id="GO:0004674">
    <property type="term" value="F:protein serine/threonine kinase activity"/>
    <property type="evidence" value="ECO:0007669"/>
    <property type="project" value="UniProtKB-KW"/>
</dbReference>
<dbReference type="PROSITE" id="PS50011">
    <property type="entry name" value="PROTEIN_KINASE_DOM"/>
    <property type="match status" value="1"/>
</dbReference>
<evidence type="ECO:0000256" key="3">
    <source>
        <dbReference type="ARBA" id="ARBA00022527"/>
    </source>
</evidence>
<dbReference type="InterPro" id="IPR000719">
    <property type="entry name" value="Prot_kinase_dom"/>
</dbReference>
<evidence type="ECO:0000259" key="22">
    <source>
        <dbReference type="PROSITE" id="PS50011"/>
    </source>
</evidence>
<dbReference type="InterPro" id="IPR051824">
    <property type="entry name" value="LRR_Rcpt-Like_S/T_Kinase"/>
</dbReference>
<comment type="catalytic activity">
    <reaction evidence="18">
        <text>L-seryl-[protein] + ATP = O-phospho-L-seryl-[protein] + ADP + H(+)</text>
        <dbReference type="Rhea" id="RHEA:17989"/>
        <dbReference type="Rhea" id="RHEA-COMP:9863"/>
        <dbReference type="Rhea" id="RHEA-COMP:11604"/>
        <dbReference type="ChEBI" id="CHEBI:15378"/>
        <dbReference type="ChEBI" id="CHEBI:29999"/>
        <dbReference type="ChEBI" id="CHEBI:30616"/>
        <dbReference type="ChEBI" id="CHEBI:83421"/>
        <dbReference type="ChEBI" id="CHEBI:456216"/>
        <dbReference type="EC" id="2.7.11.1"/>
    </reaction>
</comment>
<dbReference type="EMBL" id="JAYWIO010000003">
    <property type="protein sequence ID" value="KAK7276791.1"/>
    <property type="molecule type" value="Genomic_DNA"/>
</dbReference>
<evidence type="ECO:0000256" key="16">
    <source>
        <dbReference type="ARBA" id="ARBA00023180"/>
    </source>
</evidence>
<keyword evidence="6" id="KW-0808">Transferase</keyword>
<comment type="subcellular location">
    <subcellularLocation>
        <location evidence="1">Membrane</location>
        <topology evidence="1">Single-pass type I membrane protein</topology>
    </subcellularLocation>
</comment>
<sequence>MELYLVHSKLLLLLLLSSTSFIYLSHLASASTPKLNPQEVKALKEIGRKIGKKDWDFGVDPCNWRVSESDNRKGFENYVKCNCTFNHNSSCHVVTIYLKSQNLSGTLSPEFSKLRYLSALDLSRNLITGSVPQQWATMHLVELSLMGNKLSGPFPKALTNITTLRNVSIEGNQFSGTIPTEMGKLINLEKVILSSNAFTGALPVSLSKLTKLTDMRLSDNNFSGRIPDFISKWTLIEKLHIQGCRFEGPLPSSISALTSLSDLRISDLKGSRLSAFPPLSQMSSMKTLVLRKCKIIGHIPDYIGSMEKMKILDLSFNGLSGKIPESFAQLKKVDYIYLSGNKLSGTIPDWVLVKNKNVDISSNNFTYEGGSSPTDCQRGTVNLVESYSSSADHLSKVHACLKRNFPCPASVDDYRYSMYINCGGKEANIHGFIYDADDMEQRGASTFYTGGQGSSWALSSTGNFMDNDIDFDSYIVTNTSRLVNVSVPDSELYKKARVSPLALTYYGLCLINGNYTVKLHFAEIIFINDKSFNSIGRRIFDVYIQGKLVLKDFDIQREAGGTGKPIVKRFNATVTQHTLKIHFYWAGKGTTGIPTRGVYGPLVSAISVDPNFKPPPKDEKRHHVKLAVGIAAAVAAVVLIVLVVMWRKGWIGRKDTVYKELRGIDLQTGLFTLRQIKAATKNFDVANKIGEGGFGSVYKGLLSDGTVIAVKQLSSKSKQGNREFVNEIGMISGLQHPNLVKLYGCCAEGNQLILVYEYMENNCLSRILFGKDSDSKLKLDWPTRKKICLGIARALAYLHEESRIKIIHRDIKASNVLLDKDFNAKVSDFGLAKLNEDDKTHVSTRIAGTIGYMAPEYAMRGYLTDKADVYSFGVVALEIVSGKSNTNYRPDEEFFYLLDWAYVLQERGNLLELVDPDLGSEYSTEEVMVMLNVALLCTNASPTLRPSMSQAVSMLEGWTDIQELLSDPGYSANSSHSKYRSIRSHFWQNPSQTQSMSLRSNNVYTDSLSSHVETDESYRLVRNSSDKSDE</sequence>
<dbReference type="InterPro" id="IPR008271">
    <property type="entry name" value="Ser/Thr_kinase_AS"/>
</dbReference>
<dbReference type="InterPro" id="IPR032675">
    <property type="entry name" value="LRR_dom_sf"/>
</dbReference>
<evidence type="ECO:0000256" key="4">
    <source>
        <dbReference type="ARBA" id="ARBA00022553"/>
    </source>
</evidence>
<reference evidence="23 24" key="1">
    <citation type="submission" date="2024-01" db="EMBL/GenBank/DDBJ databases">
        <title>The genomes of 5 underutilized Papilionoideae crops provide insights into root nodulation and disease resistanc.</title>
        <authorList>
            <person name="Yuan L."/>
        </authorList>
    </citation>
    <scope>NUCLEOTIDE SEQUENCE [LARGE SCALE GENOMIC DNA]</scope>
    <source>
        <strain evidence="23">ZHUSHIDOU_FW_LH</strain>
        <tissue evidence="23">Leaf</tissue>
    </source>
</reference>
<keyword evidence="11" id="KW-0418">Kinase</keyword>
<evidence type="ECO:0000256" key="9">
    <source>
        <dbReference type="ARBA" id="ARBA00022737"/>
    </source>
</evidence>
<evidence type="ECO:0000256" key="18">
    <source>
        <dbReference type="ARBA" id="ARBA00048679"/>
    </source>
</evidence>
<feature type="transmembrane region" description="Helical" evidence="20">
    <location>
        <begin position="626"/>
        <end position="646"/>
    </location>
</feature>
<evidence type="ECO:0000256" key="2">
    <source>
        <dbReference type="ARBA" id="ARBA00012513"/>
    </source>
</evidence>
<protein>
    <recommendedName>
        <fullName evidence="2">non-specific serine/threonine protein kinase</fullName>
        <ecNumber evidence="2">2.7.11.1</ecNumber>
    </recommendedName>
</protein>
<evidence type="ECO:0000256" key="8">
    <source>
        <dbReference type="ARBA" id="ARBA00022729"/>
    </source>
</evidence>
<keyword evidence="24" id="KW-1185">Reference proteome</keyword>
<dbReference type="Gene3D" id="3.80.10.10">
    <property type="entry name" value="Ribonuclease Inhibitor"/>
    <property type="match status" value="3"/>
</dbReference>
<comment type="caution">
    <text evidence="23">The sequence shown here is derived from an EMBL/GenBank/DDBJ whole genome shotgun (WGS) entry which is preliminary data.</text>
</comment>
<evidence type="ECO:0000256" key="10">
    <source>
        <dbReference type="ARBA" id="ARBA00022741"/>
    </source>
</evidence>
<feature type="chain" id="PRO_5042985849" description="non-specific serine/threonine protein kinase" evidence="21">
    <location>
        <begin position="31"/>
        <end position="1030"/>
    </location>
</feature>
<keyword evidence="8 21" id="KW-0732">Signal</keyword>
<dbReference type="Gene3D" id="2.60.120.430">
    <property type="entry name" value="Galactose-binding lectin"/>
    <property type="match status" value="1"/>
</dbReference>
<dbReference type="PANTHER" id="PTHR48006">
    <property type="entry name" value="LEUCINE-RICH REPEAT-CONTAINING PROTEIN DDB_G0281931-RELATED"/>
    <property type="match status" value="1"/>
</dbReference>
<evidence type="ECO:0000313" key="23">
    <source>
        <dbReference type="EMBL" id="KAK7276791.1"/>
    </source>
</evidence>
<dbReference type="InterPro" id="IPR001611">
    <property type="entry name" value="Leu-rich_rpt"/>
</dbReference>
<dbReference type="FunFam" id="1.10.510.10:FF:000044">
    <property type="entry name" value="Putative LRR receptor-like serine/threonine-protein kinase"/>
    <property type="match status" value="1"/>
</dbReference>
<comment type="catalytic activity">
    <reaction evidence="17">
        <text>L-threonyl-[protein] + ATP = O-phospho-L-threonyl-[protein] + ADP + H(+)</text>
        <dbReference type="Rhea" id="RHEA:46608"/>
        <dbReference type="Rhea" id="RHEA-COMP:11060"/>
        <dbReference type="Rhea" id="RHEA-COMP:11605"/>
        <dbReference type="ChEBI" id="CHEBI:15378"/>
        <dbReference type="ChEBI" id="CHEBI:30013"/>
        <dbReference type="ChEBI" id="CHEBI:30616"/>
        <dbReference type="ChEBI" id="CHEBI:61977"/>
        <dbReference type="ChEBI" id="CHEBI:456216"/>
        <dbReference type="EC" id="2.7.11.1"/>
    </reaction>
</comment>
<keyword evidence="7 20" id="KW-0812">Transmembrane</keyword>
<dbReference type="SUPFAM" id="SSF52058">
    <property type="entry name" value="L domain-like"/>
    <property type="match status" value="1"/>
</dbReference>
<dbReference type="FunFam" id="3.80.10.10:FF:000958">
    <property type="entry name" value="Putative LRR receptor-like serine/threonine-protein kinase isoform A"/>
    <property type="match status" value="1"/>
</dbReference>
<evidence type="ECO:0000256" key="6">
    <source>
        <dbReference type="ARBA" id="ARBA00022679"/>
    </source>
</evidence>
<dbReference type="PROSITE" id="PS00107">
    <property type="entry name" value="PROTEIN_KINASE_ATP"/>
    <property type="match status" value="1"/>
</dbReference>
<evidence type="ECO:0000256" key="14">
    <source>
        <dbReference type="ARBA" id="ARBA00023136"/>
    </source>
</evidence>
<dbReference type="CDD" id="cd14066">
    <property type="entry name" value="STKc_IRAK"/>
    <property type="match status" value="1"/>
</dbReference>
<evidence type="ECO:0000313" key="24">
    <source>
        <dbReference type="Proteomes" id="UP001372338"/>
    </source>
</evidence>
<evidence type="ECO:0000256" key="1">
    <source>
        <dbReference type="ARBA" id="ARBA00004479"/>
    </source>
</evidence>
<evidence type="ECO:0000256" key="20">
    <source>
        <dbReference type="SAM" id="Phobius"/>
    </source>
</evidence>
<evidence type="ECO:0000256" key="21">
    <source>
        <dbReference type="SAM" id="SignalP"/>
    </source>
</evidence>
<dbReference type="SMART" id="SM00220">
    <property type="entry name" value="S_TKc"/>
    <property type="match status" value="1"/>
</dbReference>
<keyword evidence="12 19" id="KW-0067">ATP-binding</keyword>
<dbReference type="Pfam" id="PF07714">
    <property type="entry name" value="PK_Tyr_Ser-Thr"/>
    <property type="match status" value="1"/>
</dbReference>
<keyword evidence="15" id="KW-0675">Receptor</keyword>
<dbReference type="Pfam" id="PF13855">
    <property type="entry name" value="LRR_8"/>
    <property type="match status" value="1"/>
</dbReference>
<dbReference type="Gene3D" id="1.10.510.10">
    <property type="entry name" value="Transferase(Phosphotransferase) domain 1"/>
    <property type="match status" value="1"/>
</dbReference>
<dbReference type="GO" id="GO:0016020">
    <property type="term" value="C:membrane"/>
    <property type="evidence" value="ECO:0007669"/>
    <property type="project" value="UniProtKB-SubCell"/>
</dbReference>
<dbReference type="InterPro" id="IPR021720">
    <property type="entry name" value="Malectin_dom"/>
</dbReference>
<evidence type="ECO:0000256" key="11">
    <source>
        <dbReference type="ARBA" id="ARBA00022777"/>
    </source>
</evidence>
<dbReference type="InterPro" id="IPR001245">
    <property type="entry name" value="Ser-Thr/Tyr_kinase_cat_dom"/>
</dbReference>
<dbReference type="AlphaFoldDB" id="A0AAN9IKK6"/>
<dbReference type="InterPro" id="IPR011009">
    <property type="entry name" value="Kinase-like_dom_sf"/>
</dbReference>
<evidence type="ECO:0000256" key="12">
    <source>
        <dbReference type="ARBA" id="ARBA00022840"/>
    </source>
</evidence>
<dbReference type="PROSITE" id="PS00108">
    <property type="entry name" value="PROTEIN_KINASE_ST"/>
    <property type="match status" value="1"/>
</dbReference>
<keyword evidence="3" id="KW-0723">Serine/threonine-protein kinase</keyword>
<dbReference type="Proteomes" id="UP001372338">
    <property type="component" value="Unassembled WGS sequence"/>
</dbReference>
<dbReference type="PANTHER" id="PTHR48006:SF68">
    <property type="entry name" value="PROTEIN KINASE DOMAIN-CONTAINING PROTEIN"/>
    <property type="match status" value="1"/>
</dbReference>
<dbReference type="EC" id="2.7.11.1" evidence="2"/>
<dbReference type="InterPro" id="IPR017441">
    <property type="entry name" value="Protein_kinase_ATP_BS"/>
</dbReference>
<keyword evidence="9" id="KW-0677">Repeat</keyword>
<organism evidence="23 24">
    <name type="scientific">Crotalaria pallida</name>
    <name type="common">Smooth rattlebox</name>
    <name type="synonym">Crotalaria striata</name>
    <dbReference type="NCBI Taxonomy" id="3830"/>
    <lineage>
        <taxon>Eukaryota</taxon>
        <taxon>Viridiplantae</taxon>
        <taxon>Streptophyta</taxon>
        <taxon>Embryophyta</taxon>
        <taxon>Tracheophyta</taxon>
        <taxon>Spermatophyta</taxon>
        <taxon>Magnoliopsida</taxon>
        <taxon>eudicotyledons</taxon>
        <taxon>Gunneridae</taxon>
        <taxon>Pentapetalae</taxon>
        <taxon>rosids</taxon>
        <taxon>fabids</taxon>
        <taxon>Fabales</taxon>
        <taxon>Fabaceae</taxon>
        <taxon>Papilionoideae</taxon>
        <taxon>50 kb inversion clade</taxon>
        <taxon>genistoids sensu lato</taxon>
        <taxon>core genistoids</taxon>
        <taxon>Crotalarieae</taxon>
        <taxon>Crotalaria</taxon>
    </lineage>
</organism>
<feature type="domain" description="Protein kinase" evidence="22">
    <location>
        <begin position="683"/>
        <end position="959"/>
    </location>
</feature>
<dbReference type="FunFam" id="3.30.200.20:FF:000217">
    <property type="entry name" value="probable LRR receptor-like serine/threonine-protein kinase At1g53430"/>
    <property type="match status" value="1"/>
</dbReference>
<name>A0AAN9IKK6_CROPI</name>
<dbReference type="Pfam" id="PF00560">
    <property type="entry name" value="LRR_1"/>
    <property type="match status" value="1"/>
</dbReference>
<accession>A0AAN9IKK6</accession>
<dbReference type="GO" id="GO:0005524">
    <property type="term" value="F:ATP binding"/>
    <property type="evidence" value="ECO:0007669"/>
    <property type="project" value="UniProtKB-UniRule"/>
</dbReference>
<keyword evidence="13 20" id="KW-1133">Transmembrane helix</keyword>
<evidence type="ECO:0000256" key="15">
    <source>
        <dbReference type="ARBA" id="ARBA00023170"/>
    </source>
</evidence>
<feature type="binding site" evidence="19">
    <location>
        <position position="711"/>
    </location>
    <ligand>
        <name>ATP</name>
        <dbReference type="ChEBI" id="CHEBI:30616"/>
    </ligand>
</feature>
<keyword evidence="14 20" id="KW-0472">Membrane</keyword>
<proteinExistence type="predicted"/>